<dbReference type="OrthoDB" id="2190459at2"/>
<dbReference type="STRING" id="1071400.LBUCD034_2019"/>
<evidence type="ECO:0008006" key="3">
    <source>
        <dbReference type="Google" id="ProtNLM"/>
    </source>
</evidence>
<gene>
    <name evidence="1" type="ORF">LBUCD034_2019</name>
</gene>
<dbReference type="PATRIC" id="fig|1071400.3.peg.1935"/>
<dbReference type="Proteomes" id="UP000007332">
    <property type="component" value="Chromosome"/>
</dbReference>
<dbReference type="KEGG" id="lbn:LBUCD034_2019"/>
<dbReference type="EMBL" id="CP003043">
    <property type="protein sequence ID" value="AFS01005.1"/>
    <property type="molecule type" value="Genomic_DNA"/>
</dbReference>
<dbReference type="HOGENOM" id="CLU_154447_0_0_9"/>
<dbReference type="RefSeq" id="WP_014940508.1">
    <property type="nucleotide sequence ID" value="NC_018610.1"/>
</dbReference>
<sequence length="142" mass="15900">METKLFSNVVMVNADMEDVKGILSNPQQLLQWVPDISTVDQSENGFLIKRSGAALNQSERIRIETNGSKITYISTQGRLEYKLIFSVHAQNHQAVVQEDLYILKDATNQLPVKLLAPIAKHAFYSNLIRLGSFAELIAANNQ</sequence>
<reference evidence="1 2" key="1">
    <citation type="journal article" date="2012" name="J. Biotechnol.">
        <title>Insights into the completely annotated genome of Lactobacillus buchneri CD034, a strain isolated from stable grass silage.</title>
        <authorList>
            <person name="Heinl S."/>
            <person name="Wibberg D."/>
            <person name="Eikmeyer F."/>
            <person name="Szczepanowski R."/>
            <person name="Blom J."/>
            <person name="Linke B."/>
            <person name="Goesmann A."/>
            <person name="Grabherr R."/>
            <person name="Schwab H."/>
            <person name="Puhler A."/>
            <person name="Schluter A."/>
        </authorList>
    </citation>
    <scope>NUCLEOTIDE SEQUENCE [LARGE SCALE GENOMIC DNA]</scope>
    <source>
        <strain evidence="1 2">CD034</strain>
    </source>
</reference>
<organism evidence="1 2">
    <name type="scientific">Lentilactobacillus buchneri subsp. silagei CD034</name>
    <dbReference type="NCBI Taxonomy" id="1071400"/>
    <lineage>
        <taxon>Bacteria</taxon>
        <taxon>Bacillati</taxon>
        <taxon>Bacillota</taxon>
        <taxon>Bacilli</taxon>
        <taxon>Lactobacillales</taxon>
        <taxon>Lactobacillaceae</taxon>
        <taxon>Lentilactobacillus</taxon>
        <taxon>Lentilactobacillus buchneri subsp. silagei</taxon>
    </lineage>
</organism>
<protein>
    <recommendedName>
        <fullName evidence="3">SRPBCC family protein</fullName>
    </recommendedName>
</protein>
<dbReference type="eggNOG" id="ENOG5034BQY">
    <property type="taxonomic scope" value="Bacteria"/>
</dbReference>
<dbReference type="SUPFAM" id="SSF55961">
    <property type="entry name" value="Bet v1-like"/>
    <property type="match status" value="1"/>
</dbReference>
<evidence type="ECO:0000313" key="2">
    <source>
        <dbReference type="Proteomes" id="UP000007332"/>
    </source>
</evidence>
<evidence type="ECO:0000313" key="1">
    <source>
        <dbReference type="EMBL" id="AFS01005.1"/>
    </source>
</evidence>
<proteinExistence type="predicted"/>
<name>J9W829_LENBU</name>
<keyword evidence="2" id="KW-1185">Reference proteome</keyword>
<dbReference type="AlphaFoldDB" id="J9W829"/>
<accession>J9W829</accession>